<name>A0A0C3DSZ9_9AGAM</name>
<dbReference type="STRING" id="1036808.A0A0C3DSZ9"/>
<dbReference type="HOGENOM" id="CLU_013253_1_4_1"/>
<dbReference type="InterPro" id="IPR021109">
    <property type="entry name" value="Peptidase_aspartic_dom_sf"/>
</dbReference>
<evidence type="ECO:0000256" key="5">
    <source>
        <dbReference type="PIRSR" id="PIRSR601461-1"/>
    </source>
</evidence>
<evidence type="ECO:0000256" key="1">
    <source>
        <dbReference type="ARBA" id="ARBA00007447"/>
    </source>
</evidence>
<feature type="disulfide bond" evidence="6">
    <location>
        <begin position="126"/>
        <end position="130"/>
    </location>
</feature>
<dbReference type="GO" id="GO:0004190">
    <property type="term" value="F:aspartic-type endopeptidase activity"/>
    <property type="evidence" value="ECO:0007669"/>
    <property type="project" value="UniProtKB-KW"/>
</dbReference>
<keyword evidence="6" id="KW-1015">Disulfide bond</keyword>
<evidence type="ECO:0000256" key="8">
    <source>
        <dbReference type="SAM" id="SignalP"/>
    </source>
</evidence>
<reference evidence="11" key="2">
    <citation type="submission" date="2015-01" db="EMBL/GenBank/DDBJ databases">
        <title>Evolutionary Origins and Diversification of the Mycorrhizal Mutualists.</title>
        <authorList>
            <consortium name="DOE Joint Genome Institute"/>
            <consortium name="Mycorrhizal Genomics Consortium"/>
            <person name="Kohler A."/>
            <person name="Kuo A."/>
            <person name="Nagy L.G."/>
            <person name="Floudas D."/>
            <person name="Copeland A."/>
            <person name="Barry K.W."/>
            <person name="Cichocki N."/>
            <person name="Veneault-Fourrey C."/>
            <person name="LaButti K."/>
            <person name="Lindquist E.A."/>
            <person name="Lipzen A."/>
            <person name="Lundell T."/>
            <person name="Morin E."/>
            <person name="Murat C."/>
            <person name="Riley R."/>
            <person name="Ohm R."/>
            <person name="Sun H."/>
            <person name="Tunlid A."/>
            <person name="Henrissat B."/>
            <person name="Grigoriev I.V."/>
            <person name="Hibbett D.S."/>
            <person name="Martin F."/>
        </authorList>
    </citation>
    <scope>NUCLEOTIDE SEQUENCE [LARGE SCALE GENOMIC DNA]</scope>
    <source>
        <strain evidence="11">Foug A</strain>
    </source>
</reference>
<proteinExistence type="inferred from homology"/>
<dbReference type="EMBL" id="KN822032">
    <property type="protein sequence ID" value="KIM63745.1"/>
    <property type="molecule type" value="Genomic_DNA"/>
</dbReference>
<dbReference type="PANTHER" id="PTHR47966">
    <property type="entry name" value="BETA-SITE APP-CLEAVING ENZYME, ISOFORM A-RELATED"/>
    <property type="match status" value="1"/>
</dbReference>
<gene>
    <name evidence="10" type="ORF">SCLCIDRAFT_1213897</name>
</gene>
<evidence type="ECO:0000256" key="6">
    <source>
        <dbReference type="PIRSR" id="PIRSR601461-2"/>
    </source>
</evidence>
<evidence type="ECO:0000256" key="3">
    <source>
        <dbReference type="ARBA" id="ARBA00022750"/>
    </source>
</evidence>
<organism evidence="10 11">
    <name type="scientific">Scleroderma citrinum Foug A</name>
    <dbReference type="NCBI Taxonomy" id="1036808"/>
    <lineage>
        <taxon>Eukaryota</taxon>
        <taxon>Fungi</taxon>
        <taxon>Dikarya</taxon>
        <taxon>Basidiomycota</taxon>
        <taxon>Agaricomycotina</taxon>
        <taxon>Agaricomycetes</taxon>
        <taxon>Agaricomycetidae</taxon>
        <taxon>Boletales</taxon>
        <taxon>Sclerodermatineae</taxon>
        <taxon>Sclerodermataceae</taxon>
        <taxon>Scleroderma</taxon>
    </lineage>
</organism>
<dbReference type="InterPro" id="IPR001969">
    <property type="entry name" value="Aspartic_peptidase_AS"/>
</dbReference>
<dbReference type="FunFam" id="2.40.70.10:FF:000115">
    <property type="entry name" value="Lysosomal aspartic protease"/>
    <property type="match status" value="1"/>
</dbReference>
<dbReference type="Pfam" id="PF00026">
    <property type="entry name" value="Asp"/>
    <property type="match status" value="1"/>
</dbReference>
<evidence type="ECO:0000256" key="2">
    <source>
        <dbReference type="ARBA" id="ARBA00022670"/>
    </source>
</evidence>
<keyword evidence="3 7" id="KW-0064">Aspartyl protease</keyword>
<dbReference type="InterPro" id="IPR001461">
    <property type="entry name" value="Aspartic_peptidase_A1"/>
</dbReference>
<evidence type="ECO:0000256" key="7">
    <source>
        <dbReference type="RuleBase" id="RU000454"/>
    </source>
</evidence>
<evidence type="ECO:0000259" key="9">
    <source>
        <dbReference type="PROSITE" id="PS51767"/>
    </source>
</evidence>
<dbReference type="OrthoDB" id="15189at2759"/>
<protein>
    <recommendedName>
        <fullName evidence="9">Peptidase A1 domain-containing protein</fullName>
    </recommendedName>
</protein>
<keyword evidence="8" id="KW-0732">Signal</keyword>
<dbReference type="PANTHER" id="PTHR47966:SF57">
    <property type="entry name" value="PEPTIDASE A1 DOMAIN-CONTAINING PROTEIN"/>
    <property type="match status" value="1"/>
</dbReference>
<dbReference type="GO" id="GO:0006508">
    <property type="term" value="P:proteolysis"/>
    <property type="evidence" value="ECO:0007669"/>
    <property type="project" value="UniProtKB-KW"/>
</dbReference>
<dbReference type="Gene3D" id="2.40.70.10">
    <property type="entry name" value="Acid Proteases"/>
    <property type="match status" value="2"/>
</dbReference>
<dbReference type="PROSITE" id="PS00141">
    <property type="entry name" value="ASP_PROTEASE"/>
    <property type="match status" value="1"/>
</dbReference>
<evidence type="ECO:0000313" key="11">
    <source>
        <dbReference type="Proteomes" id="UP000053989"/>
    </source>
</evidence>
<accession>A0A0C3DSZ9</accession>
<keyword evidence="4 7" id="KW-0378">Hydrolase</keyword>
<feature type="non-terminal residue" evidence="10">
    <location>
        <position position="400"/>
    </location>
</feature>
<evidence type="ECO:0000256" key="4">
    <source>
        <dbReference type="ARBA" id="ARBA00022801"/>
    </source>
</evidence>
<evidence type="ECO:0000313" key="10">
    <source>
        <dbReference type="EMBL" id="KIM63745.1"/>
    </source>
</evidence>
<dbReference type="PRINTS" id="PR00792">
    <property type="entry name" value="PEPSIN"/>
</dbReference>
<feature type="signal peptide" evidence="8">
    <location>
        <begin position="1"/>
        <end position="16"/>
    </location>
</feature>
<dbReference type="Proteomes" id="UP000053989">
    <property type="component" value="Unassembled WGS sequence"/>
</dbReference>
<reference evidence="10 11" key="1">
    <citation type="submission" date="2014-04" db="EMBL/GenBank/DDBJ databases">
        <authorList>
            <consortium name="DOE Joint Genome Institute"/>
            <person name="Kuo A."/>
            <person name="Kohler A."/>
            <person name="Nagy L.G."/>
            <person name="Floudas D."/>
            <person name="Copeland A."/>
            <person name="Barry K.W."/>
            <person name="Cichocki N."/>
            <person name="Veneault-Fourrey C."/>
            <person name="LaButti K."/>
            <person name="Lindquist E.A."/>
            <person name="Lipzen A."/>
            <person name="Lundell T."/>
            <person name="Morin E."/>
            <person name="Murat C."/>
            <person name="Sun H."/>
            <person name="Tunlid A."/>
            <person name="Henrissat B."/>
            <person name="Grigoriev I.V."/>
            <person name="Hibbett D.S."/>
            <person name="Martin F."/>
            <person name="Nordberg H.P."/>
            <person name="Cantor M.N."/>
            <person name="Hua S.X."/>
        </authorList>
    </citation>
    <scope>NUCLEOTIDE SEQUENCE [LARGE SCALE GENOMIC DNA]</scope>
    <source>
        <strain evidence="10 11">Foug A</strain>
    </source>
</reference>
<feature type="domain" description="Peptidase A1" evidence="9">
    <location>
        <begin position="95"/>
        <end position="398"/>
    </location>
</feature>
<feature type="active site" evidence="5">
    <location>
        <position position="113"/>
    </location>
</feature>
<feature type="chain" id="PRO_5002163487" description="Peptidase A1 domain-containing protein" evidence="8">
    <location>
        <begin position="17"/>
        <end position="400"/>
    </location>
</feature>
<sequence length="400" mass="41848">MLFLLIVAALPALVAALFVNVLHESISVPLRKRSSLTTDNGDFDMDGARAHLAFTEAKISAGFRALEVNAGETSISRRDPGSIPLTNDQGTNARWYGTISVGTPPVDFKVDFDTGSADLFLPASTCGQTCSGHTLYNPNASSTAIDRNATFILSYGDGTSVQGEQYADTVIIGGYIATGQVFGAANQFSSSLQTPAFTPDGVLGMAFEILSIYHANPVIQTLISNNALPDPVFAFSLASSGAELRIGGVNSALYTGSLTYTPVTQKGFWQISGDTINVNGNPTITSFSAVVDSGTTLILGNLGTVGQFYSGLNVTDLGNGFYTLPCDSMPIVSITIGGTVFPLSPDTFNLGTYPSGSNQCACAISSTGSLGKTMLLGDTFLRNVYSVFDVEQTKVGFATL</sequence>
<dbReference type="InterPro" id="IPR033121">
    <property type="entry name" value="PEPTIDASE_A1"/>
</dbReference>
<comment type="similarity">
    <text evidence="1 7">Belongs to the peptidase A1 family.</text>
</comment>
<dbReference type="AlphaFoldDB" id="A0A0C3DSZ9"/>
<dbReference type="SUPFAM" id="SSF50630">
    <property type="entry name" value="Acid proteases"/>
    <property type="match status" value="1"/>
</dbReference>
<feature type="active site" evidence="5">
    <location>
        <position position="292"/>
    </location>
</feature>
<dbReference type="InParanoid" id="A0A0C3DSZ9"/>
<keyword evidence="2 7" id="KW-0645">Protease</keyword>
<dbReference type="PROSITE" id="PS51767">
    <property type="entry name" value="PEPTIDASE_A1"/>
    <property type="match status" value="1"/>
</dbReference>
<dbReference type="FunCoup" id="A0A0C3DSZ9">
    <property type="interactions" value="48"/>
</dbReference>
<keyword evidence="11" id="KW-1185">Reference proteome</keyword>